<dbReference type="PROSITE" id="PS51677">
    <property type="entry name" value="NODB"/>
    <property type="match status" value="1"/>
</dbReference>
<dbReference type="Gene3D" id="3.20.20.370">
    <property type="entry name" value="Glycoside hydrolase/deacetylase"/>
    <property type="match status" value="1"/>
</dbReference>
<accession>A0A1C6TIA3</accession>
<name>A0A1C6TIA3_9ACTN</name>
<evidence type="ECO:0000313" key="4">
    <source>
        <dbReference type="Proteomes" id="UP000198959"/>
    </source>
</evidence>
<dbReference type="STRING" id="145854.GA0074692_6344"/>
<dbReference type="InterPro" id="IPR050248">
    <property type="entry name" value="Polysacc_deacetylase_ArnD"/>
</dbReference>
<dbReference type="SUPFAM" id="SSF88713">
    <property type="entry name" value="Glycoside hydrolase/deacetylase"/>
    <property type="match status" value="1"/>
</dbReference>
<dbReference type="InterPro" id="IPR002509">
    <property type="entry name" value="NODB_dom"/>
</dbReference>
<evidence type="ECO:0000313" key="3">
    <source>
        <dbReference type="EMBL" id="SCL41490.1"/>
    </source>
</evidence>
<dbReference type="RefSeq" id="WP_091651241.1">
    <property type="nucleotide sequence ID" value="NZ_FMHW01000002.1"/>
</dbReference>
<dbReference type="PANTHER" id="PTHR10587">
    <property type="entry name" value="GLYCOSYL TRANSFERASE-RELATED"/>
    <property type="match status" value="1"/>
</dbReference>
<evidence type="ECO:0000256" key="1">
    <source>
        <dbReference type="SAM" id="MobiDB-lite"/>
    </source>
</evidence>
<feature type="domain" description="NodB homology" evidence="2">
    <location>
        <begin position="95"/>
        <end position="296"/>
    </location>
</feature>
<dbReference type="OrthoDB" id="9814083at2"/>
<dbReference type="GO" id="GO:0016810">
    <property type="term" value="F:hydrolase activity, acting on carbon-nitrogen (but not peptide) bonds"/>
    <property type="evidence" value="ECO:0007669"/>
    <property type="project" value="InterPro"/>
</dbReference>
<organism evidence="3 4">
    <name type="scientific">Micromonospora pallida</name>
    <dbReference type="NCBI Taxonomy" id="145854"/>
    <lineage>
        <taxon>Bacteria</taxon>
        <taxon>Bacillati</taxon>
        <taxon>Actinomycetota</taxon>
        <taxon>Actinomycetes</taxon>
        <taxon>Micromonosporales</taxon>
        <taxon>Micromonosporaceae</taxon>
        <taxon>Micromonospora</taxon>
    </lineage>
</organism>
<dbReference type="Pfam" id="PF01522">
    <property type="entry name" value="Polysacc_deac_1"/>
    <property type="match status" value="1"/>
</dbReference>
<dbReference type="InterPro" id="IPR011330">
    <property type="entry name" value="Glyco_hydro/deAcase_b/a-brl"/>
</dbReference>
<dbReference type="GO" id="GO:0005975">
    <property type="term" value="P:carbohydrate metabolic process"/>
    <property type="evidence" value="ECO:0007669"/>
    <property type="project" value="InterPro"/>
</dbReference>
<gene>
    <name evidence="3" type="ORF">GA0074692_6344</name>
</gene>
<reference evidence="4" key="1">
    <citation type="submission" date="2016-06" db="EMBL/GenBank/DDBJ databases">
        <authorList>
            <person name="Varghese N."/>
            <person name="Submissions Spin"/>
        </authorList>
    </citation>
    <scope>NUCLEOTIDE SEQUENCE [LARGE SCALE GENOMIC DNA]</scope>
    <source>
        <strain evidence="4">DSM 43817</strain>
    </source>
</reference>
<keyword evidence="4" id="KW-1185">Reference proteome</keyword>
<feature type="region of interest" description="Disordered" evidence="1">
    <location>
        <begin position="37"/>
        <end position="93"/>
    </location>
</feature>
<protein>
    <submittedName>
        <fullName evidence="3">Peptidoglycan/xylan/chitin deacetylase, PgdA/CDA1 family</fullName>
    </submittedName>
</protein>
<dbReference type="Proteomes" id="UP000198959">
    <property type="component" value="Unassembled WGS sequence"/>
</dbReference>
<evidence type="ECO:0000259" key="2">
    <source>
        <dbReference type="PROSITE" id="PS51677"/>
    </source>
</evidence>
<dbReference type="PANTHER" id="PTHR10587:SF134">
    <property type="entry name" value="SECRETED PROTEIN"/>
    <property type="match status" value="1"/>
</dbReference>
<dbReference type="EMBL" id="FMHW01000002">
    <property type="protein sequence ID" value="SCL41490.1"/>
    <property type="molecule type" value="Genomic_DNA"/>
</dbReference>
<proteinExistence type="predicted"/>
<dbReference type="AlphaFoldDB" id="A0A1C6TIA3"/>
<sequence>MFLKKFHVLLLATALVAGVGVAILSWDGGQRLTETGAWVTRAPATPEPSDDPASRPTPDAPAQPEGSTGTPGRIPGATRPGTRPPVVDHGPRTGNKVALTFDADMTDGMLHQLRTGRVRSYANMRIIELLEREEVPATFFLTGKWVERYPEVTRRLAGNPRFELANHTYGHLAFTSDCYQLPRIPAAQMTTDVARTFELVEAYGGRQTRYFRFPGLCHDGPALAALAPLGTTVVDGDVVSGDPFATAWRPIVRAVLSQVKPGSVIIMHVTEANAAMTDEALPHILAGLAERNLTPAPLSEVLGD</sequence>